<feature type="region of interest" description="Disordered" evidence="8">
    <location>
        <begin position="516"/>
        <end position="564"/>
    </location>
</feature>
<keyword evidence="5" id="KW-0834">Unfolded protein response</keyword>
<keyword evidence="2" id="KW-0812">Transmembrane</keyword>
<dbReference type="CDD" id="cd17119">
    <property type="entry name" value="Ubl_HERP2"/>
    <property type="match status" value="1"/>
</dbReference>
<evidence type="ECO:0000313" key="10">
    <source>
        <dbReference type="EMBL" id="KAK3526370.1"/>
    </source>
</evidence>
<feature type="compositionally biased region" description="Low complexity" evidence="8">
    <location>
        <begin position="317"/>
        <end position="330"/>
    </location>
</feature>
<dbReference type="SUPFAM" id="SSF54236">
    <property type="entry name" value="Ubiquitin-like"/>
    <property type="match status" value="1"/>
</dbReference>
<dbReference type="Proteomes" id="UP001274896">
    <property type="component" value="Unassembled WGS sequence"/>
</dbReference>
<organism evidence="10 11">
    <name type="scientific">Hemibagrus guttatus</name>
    <dbReference type="NCBI Taxonomy" id="175788"/>
    <lineage>
        <taxon>Eukaryota</taxon>
        <taxon>Metazoa</taxon>
        <taxon>Chordata</taxon>
        <taxon>Craniata</taxon>
        <taxon>Vertebrata</taxon>
        <taxon>Euteleostomi</taxon>
        <taxon>Actinopterygii</taxon>
        <taxon>Neopterygii</taxon>
        <taxon>Teleostei</taxon>
        <taxon>Ostariophysi</taxon>
        <taxon>Siluriformes</taxon>
        <taxon>Bagridae</taxon>
        <taxon>Hemibagrus</taxon>
    </lineage>
</organism>
<evidence type="ECO:0000256" key="7">
    <source>
        <dbReference type="ARBA" id="ARBA00040901"/>
    </source>
</evidence>
<dbReference type="FunFam" id="3.10.20.90:FF:000046">
    <property type="entry name" value="Homocysteine-responsive endoplasmic reticulum-resident ubiquitin-like domain member 2 protein"/>
    <property type="match status" value="1"/>
</dbReference>
<dbReference type="PROSITE" id="PS50053">
    <property type="entry name" value="UBIQUITIN_2"/>
    <property type="match status" value="1"/>
</dbReference>
<keyword evidence="11" id="KW-1185">Reference proteome</keyword>
<proteinExistence type="predicted"/>
<comment type="function">
    <text evidence="6">Could be involved in the unfolded protein response (UPR) pathway.</text>
</comment>
<accession>A0AAE0QNK4</accession>
<evidence type="ECO:0000256" key="5">
    <source>
        <dbReference type="ARBA" id="ARBA00023230"/>
    </source>
</evidence>
<dbReference type="PANTHER" id="PTHR12943">
    <property type="entry name" value="HOMOCYSTEINE-RESPONSIVE ENDOPLASMIC RETICULUM-RESIDENT UNIQUITIN-LIKE DOMAIN HERPUD PROTEIN FAMILY MEMBER"/>
    <property type="match status" value="1"/>
</dbReference>
<dbReference type="AlphaFoldDB" id="A0AAE0QNK4"/>
<dbReference type="GO" id="GO:0030968">
    <property type="term" value="P:endoplasmic reticulum unfolded protein response"/>
    <property type="evidence" value="ECO:0007669"/>
    <property type="project" value="TreeGrafter"/>
</dbReference>
<feature type="region of interest" description="Disordered" evidence="8">
    <location>
        <begin position="300"/>
        <end position="356"/>
    </location>
</feature>
<evidence type="ECO:0000256" key="1">
    <source>
        <dbReference type="ARBA" id="ARBA00004167"/>
    </source>
</evidence>
<comment type="caution">
    <text evidence="10">The sequence shown here is derived from an EMBL/GenBank/DDBJ whole genome shotgun (WGS) entry which is preliminary data.</text>
</comment>
<reference evidence="10" key="1">
    <citation type="submission" date="2023-06" db="EMBL/GenBank/DDBJ databases">
        <title>Male Hemibagrus guttatus genome.</title>
        <authorList>
            <person name="Bian C."/>
        </authorList>
    </citation>
    <scope>NUCLEOTIDE SEQUENCE</scope>
    <source>
        <strain evidence="10">Male_cb2023</strain>
        <tissue evidence="10">Muscle</tissue>
    </source>
</reference>
<evidence type="ECO:0000256" key="8">
    <source>
        <dbReference type="SAM" id="MobiDB-lite"/>
    </source>
</evidence>
<name>A0AAE0QNK4_9TELE</name>
<comment type="subcellular location">
    <subcellularLocation>
        <location evidence="1">Membrane</location>
        <topology evidence="1">Single-pass membrane protein</topology>
    </subcellularLocation>
</comment>
<dbReference type="InterPro" id="IPR039751">
    <property type="entry name" value="HERPUD1/2"/>
</dbReference>
<evidence type="ECO:0000256" key="6">
    <source>
        <dbReference type="ARBA" id="ARBA00037579"/>
    </source>
</evidence>
<evidence type="ECO:0000256" key="3">
    <source>
        <dbReference type="ARBA" id="ARBA00022989"/>
    </source>
</evidence>
<evidence type="ECO:0000313" key="11">
    <source>
        <dbReference type="Proteomes" id="UP001274896"/>
    </source>
</evidence>
<dbReference type="GO" id="GO:0016020">
    <property type="term" value="C:membrane"/>
    <property type="evidence" value="ECO:0007669"/>
    <property type="project" value="UniProtKB-SubCell"/>
</dbReference>
<evidence type="ECO:0000256" key="2">
    <source>
        <dbReference type="ARBA" id="ARBA00022692"/>
    </source>
</evidence>
<dbReference type="Gene3D" id="3.10.20.90">
    <property type="entry name" value="Phosphatidylinositol 3-kinase Catalytic Subunit, Chain A, domain 1"/>
    <property type="match status" value="1"/>
</dbReference>
<dbReference type="PANTHER" id="PTHR12943:SF5">
    <property type="entry name" value="HOMOCYSTEINE-RESPONSIVE ENDOPLASMIC RETICULUM-RESIDENT UBIQUITIN-LIKE DOMAIN MEMBER 2 PROTEIN"/>
    <property type="match status" value="1"/>
</dbReference>
<dbReference type="Pfam" id="PF00240">
    <property type="entry name" value="ubiquitin"/>
    <property type="match status" value="1"/>
</dbReference>
<evidence type="ECO:0000256" key="4">
    <source>
        <dbReference type="ARBA" id="ARBA00023136"/>
    </source>
</evidence>
<dbReference type="InterPro" id="IPR000626">
    <property type="entry name" value="Ubiquitin-like_dom"/>
</dbReference>
<dbReference type="EMBL" id="JAUCMX010000013">
    <property type="protein sequence ID" value="KAK3526370.1"/>
    <property type="molecule type" value="Genomic_DNA"/>
</dbReference>
<feature type="compositionally biased region" description="Acidic residues" evidence="8">
    <location>
        <begin position="532"/>
        <end position="563"/>
    </location>
</feature>
<dbReference type="SMART" id="SM00213">
    <property type="entry name" value="UBQ"/>
    <property type="match status" value="1"/>
</dbReference>
<gene>
    <name evidence="10" type="ORF">QTP70_025157</name>
</gene>
<feature type="domain" description="Ubiquitin-like" evidence="9">
    <location>
        <begin position="224"/>
        <end position="285"/>
    </location>
</feature>
<dbReference type="InterPro" id="IPR029071">
    <property type="entry name" value="Ubiquitin-like_domsf"/>
</dbReference>
<keyword evidence="4" id="KW-0472">Membrane</keyword>
<sequence>MPLSSSECPRHAAKARVQIMGADAASLPSAEDGPNRTFFVFIFAGTRSTSLLIGGGDRRPHLPPSLPLGAFGPAGLRSSLISTTRQGKSLGAAACRWMSLDASARLWMSFGTLRPYRRARRSPTCLALLLAPPTHLTVFLAPVTCLDLLLAPPTCLALLLAPPPLLPLRVLRSSLGFPGPKVVLLPHSSEVPGSSLSSSYCVSEVLRTHLCERDMEQGVVDSPVVLVIKAPDQKYDDQTISCFLNWTVEKLKSHLSNVYPSKPRSKDQRLVYSGKLLQDHCKLRDVLRKQDEFHMLHLVCASRSPPPSPSTRRRHGSSSQPTSSTSSRSPAPRDNIQSASSEEAPDRLSLSSSSNYPHPLAHGSAWTQWFNQQQHNTHTPHYPMYNPNTLLWWQQLYTWHFHLTYQTWVASLRPSQQSTTPPVPPIGEAQAVAHDNPQNGPVGAGLNEEDLHRDWLDWVYAASRALVLLSLVYFYSSFSRFVMVTGAMLLLYLHQAGWLPFNLDNELQDLAEPANHNQDEPIADNLNNTDPLADEGEDEEEQREGPDDDDDYDDDDDDDDNEEGWVNLGFLSSAWSFITTFFASLIPEAVPNAVN</sequence>
<keyword evidence="3" id="KW-1133">Transmembrane helix</keyword>
<protein>
    <recommendedName>
        <fullName evidence="7">Homocysteine-responsive endoplasmic reticulum-resident ubiquitin-like domain member 2 protein</fullName>
    </recommendedName>
</protein>
<evidence type="ECO:0000259" key="9">
    <source>
        <dbReference type="PROSITE" id="PS50053"/>
    </source>
</evidence>